<evidence type="ECO:0000313" key="3">
    <source>
        <dbReference type="Proteomes" id="UP000594263"/>
    </source>
</evidence>
<feature type="region of interest" description="Disordered" evidence="1">
    <location>
        <begin position="49"/>
        <end position="85"/>
    </location>
</feature>
<proteinExistence type="predicted"/>
<evidence type="ECO:0000313" key="2">
    <source>
        <dbReference type="EnsemblPlants" id="Kaladp0048s0953.1.v1.1"/>
    </source>
</evidence>
<reference evidence="2" key="1">
    <citation type="submission" date="2021-01" db="UniProtKB">
        <authorList>
            <consortium name="EnsemblPlants"/>
        </authorList>
    </citation>
    <scope>IDENTIFICATION</scope>
</reference>
<evidence type="ECO:0000256" key="1">
    <source>
        <dbReference type="SAM" id="MobiDB-lite"/>
    </source>
</evidence>
<organism evidence="2 3">
    <name type="scientific">Kalanchoe fedtschenkoi</name>
    <name type="common">Lavender scallops</name>
    <name type="synonym">South American air plant</name>
    <dbReference type="NCBI Taxonomy" id="63787"/>
    <lineage>
        <taxon>Eukaryota</taxon>
        <taxon>Viridiplantae</taxon>
        <taxon>Streptophyta</taxon>
        <taxon>Embryophyta</taxon>
        <taxon>Tracheophyta</taxon>
        <taxon>Spermatophyta</taxon>
        <taxon>Magnoliopsida</taxon>
        <taxon>eudicotyledons</taxon>
        <taxon>Gunneridae</taxon>
        <taxon>Pentapetalae</taxon>
        <taxon>Saxifragales</taxon>
        <taxon>Crassulaceae</taxon>
        <taxon>Kalanchoe</taxon>
    </lineage>
</organism>
<accession>A0A7N0U1V1</accession>
<dbReference type="AlphaFoldDB" id="A0A7N0U1V1"/>
<keyword evidence="3" id="KW-1185">Reference proteome</keyword>
<dbReference type="EnsemblPlants" id="Kaladp0048s0953.1.v1.1">
    <property type="protein sequence ID" value="Kaladp0048s0953.1.v1.1"/>
    <property type="gene ID" value="Kaladp0048s0953.v1.1"/>
</dbReference>
<name>A0A7N0U1V1_KALFE</name>
<dbReference type="Proteomes" id="UP000594263">
    <property type="component" value="Unplaced"/>
</dbReference>
<sequence>MTSCLSSSPGSCGALSQGQSATLYCIITIHKLFSTQILIMGKEGNCSKNAKSKHDAPLRKIQIGAPTLTESKQSKGKETDASSSSLAGNARSLSLLEMTSILSTLVGRQLRAEEIKVISEDPMKTKVENLMLKNNSLCDKLKTLSSLRDQFMSMRKREAELKRLEESRQHEGKGWWEVNVDDLKTVEEVKEVAMRAAEFQNLLVDHLNNLKMNSADKKDASSSG</sequence>
<protein>
    <submittedName>
        <fullName evidence="2">Uncharacterized protein</fullName>
    </submittedName>
</protein>
<dbReference type="Gramene" id="Kaladp0048s0953.1.v1.1">
    <property type="protein sequence ID" value="Kaladp0048s0953.1.v1.1"/>
    <property type="gene ID" value="Kaladp0048s0953.v1.1"/>
</dbReference>